<evidence type="ECO:0000256" key="1">
    <source>
        <dbReference type="SAM" id="MobiDB-lite"/>
    </source>
</evidence>
<dbReference type="Proteomes" id="UP001157400">
    <property type="component" value="Segment"/>
</dbReference>
<sequence>MPDDTTDIDLKDIKQPKKLAKKLGKIGLLGLGAIAQEFITLQISEKTDTNKTLISGGEVLLSGLAGGYVKNTYAKSFLGGMMAGASKDFVSNLIASIKEGGLKGLWKPKEEAPPPTDGTGAINNAGDSCYV</sequence>
<feature type="region of interest" description="Disordered" evidence="1">
    <location>
        <begin position="107"/>
        <end position="131"/>
    </location>
</feature>
<evidence type="ECO:0000313" key="2">
    <source>
        <dbReference type="EMBL" id="UPO70973.1"/>
    </source>
</evidence>
<reference evidence="2" key="1">
    <citation type="submission" date="2021-10" db="EMBL/GenBank/DDBJ databases">
        <authorList>
            <person name="Medvedeva S."/>
            <person name="Sun J."/>
            <person name="Yutin N."/>
            <person name="Koonin E.V."/>
            <person name="Nunoura T."/>
            <person name="Rinke C."/>
            <person name="Krupovic M."/>
        </authorList>
    </citation>
    <scope>NUCLEOTIDE SEQUENCE</scope>
    <source>
        <strain evidence="2">SkuldV1</strain>
    </source>
</reference>
<evidence type="ECO:0000313" key="3">
    <source>
        <dbReference type="Proteomes" id="UP001157400"/>
    </source>
</evidence>
<name>A0AA46N1Z2_9VIRU</name>
<keyword evidence="3" id="KW-1185">Reference proteome</keyword>
<accession>A0AA46N1Z2</accession>
<protein>
    <submittedName>
        <fullName evidence="2">Uncharacterized protein</fullName>
    </submittedName>
</protein>
<gene>
    <name evidence="2" type="ORF">11324_00019</name>
</gene>
<organism evidence="2 3">
    <name type="scientific">Lokiarchaeia virus SkuldV1</name>
    <dbReference type="NCBI Taxonomy" id="3058189"/>
    <lineage>
        <taxon>Viruses</taxon>
        <taxon>Varidnaviria</taxon>
        <taxon>Abadenavirae</taxon>
        <taxon>Produgelaviricota</taxon>
        <taxon>Belvinaviricetes</taxon>
        <taxon>Atroposvirales</taxon>
        <taxon>Skuldviridae</taxon>
        <taxon>Delusorvirus</taxon>
        <taxon>Delusorvirus hikurangiense</taxon>
    </lineage>
</organism>
<feature type="compositionally biased region" description="Polar residues" evidence="1">
    <location>
        <begin position="121"/>
        <end position="131"/>
    </location>
</feature>
<dbReference type="EMBL" id="OK558607">
    <property type="protein sequence ID" value="UPO70973.1"/>
    <property type="molecule type" value="Genomic_DNA"/>
</dbReference>
<proteinExistence type="predicted"/>